<dbReference type="AlphaFoldDB" id="A0A6C0C4Y7"/>
<protein>
    <submittedName>
        <fullName evidence="1">Uncharacterized protein</fullName>
    </submittedName>
</protein>
<proteinExistence type="predicted"/>
<name>A0A6C0C4Y7_9ZZZZ</name>
<accession>A0A6C0C4Y7</accession>
<evidence type="ECO:0000313" key="1">
    <source>
        <dbReference type="EMBL" id="QHS99426.1"/>
    </source>
</evidence>
<dbReference type="EMBL" id="MN739343">
    <property type="protein sequence ID" value="QHS99426.1"/>
    <property type="molecule type" value="Genomic_DNA"/>
</dbReference>
<reference evidence="1" key="1">
    <citation type="journal article" date="2020" name="Nature">
        <title>Giant virus diversity and host interactions through global metagenomics.</title>
        <authorList>
            <person name="Schulz F."/>
            <person name="Roux S."/>
            <person name="Paez-Espino D."/>
            <person name="Jungbluth S."/>
            <person name="Walsh D.A."/>
            <person name="Denef V.J."/>
            <person name="McMahon K.D."/>
            <person name="Konstantinidis K.T."/>
            <person name="Eloe-Fadrosh E.A."/>
            <person name="Kyrpides N.C."/>
            <person name="Woyke T."/>
        </authorList>
    </citation>
    <scope>NUCLEOTIDE SEQUENCE</scope>
    <source>
        <strain evidence="1">GVMAG-M-3300020185-33</strain>
    </source>
</reference>
<organism evidence="1">
    <name type="scientific">viral metagenome</name>
    <dbReference type="NCBI Taxonomy" id="1070528"/>
    <lineage>
        <taxon>unclassified sequences</taxon>
        <taxon>metagenomes</taxon>
        <taxon>organismal metagenomes</taxon>
    </lineage>
</organism>
<sequence>MYNYSLKLTYRTSNDDDVYRDELMQAFDIQTYDSEVINNIINKELIPLLKDQFLIVYQTMNKHNQFPFTLEDSVCVTLLLSWEYFNLFHLCLGEIKENKITNSITNLISELIKTK</sequence>